<evidence type="ECO:0000313" key="3">
    <source>
        <dbReference type="Proteomes" id="UP001066276"/>
    </source>
</evidence>
<protein>
    <submittedName>
        <fullName evidence="2">Uncharacterized protein</fullName>
    </submittedName>
</protein>
<accession>A0AAV7N0E3</accession>
<evidence type="ECO:0000256" key="1">
    <source>
        <dbReference type="SAM" id="MobiDB-lite"/>
    </source>
</evidence>
<evidence type="ECO:0000313" key="2">
    <source>
        <dbReference type="EMBL" id="KAJ1109485.1"/>
    </source>
</evidence>
<keyword evidence="3" id="KW-1185">Reference proteome</keyword>
<reference evidence="2" key="1">
    <citation type="journal article" date="2022" name="bioRxiv">
        <title>Sequencing and chromosome-scale assembly of the giantPleurodeles waltlgenome.</title>
        <authorList>
            <person name="Brown T."/>
            <person name="Elewa A."/>
            <person name="Iarovenko S."/>
            <person name="Subramanian E."/>
            <person name="Araus A.J."/>
            <person name="Petzold A."/>
            <person name="Susuki M."/>
            <person name="Suzuki K.-i.T."/>
            <person name="Hayashi T."/>
            <person name="Toyoda A."/>
            <person name="Oliveira C."/>
            <person name="Osipova E."/>
            <person name="Leigh N.D."/>
            <person name="Simon A."/>
            <person name="Yun M.H."/>
        </authorList>
    </citation>
    <scope>NUCLEOTIDE SEQUENCE</scope>
    <source>
        <strain evidence="2">20211129_DDA</strain>
        <tissue evidence="2">Liver</tissue>
    </source>
</reference>
<sequence>MRHARGTLSCEKGSAAQNQTPVSFGRLLCGGDDYCRADDGEGLGQRNTTALQSQKSMPFMPKNSQAAPHVTAAYDRCQLPRLPRADRCDTSRPLRSGMGGGARRV</sequence>
<feature type="region of interest" description="Disordered" evidence="1">
    <location>
        <begin position="84"/>
        <end position="105"/>
    </location>
</feature>
<gene>
    <name evidence="2" type="ORF">NDU88_006845</name>
</gene>
<proteinExistence type="predicted"/>
<comment type="caution">
    <text evidence="2">The sequence shown here is derived from an EMBL/GenBank/DDBJ whole genome shotgun (WGS) entry which is preliminary data.</text>
</comment>
<name>A0AAV7N0E3_PLEWA</name>
<dbReference type="EMBL" id="JANPWB010000013">
    <property type="protein sequence ID" value="KAJ1109485.1"/>
    <property type="molecule type" value="Genomic_DNA"/>
</dbReference>
<organism evidence="2 3">
    <name type="scientific">Pleurodeles waltl</name>
    <name type="common">Iberian ribbed newt</name>
    <dbReference type="NCBI Taxonomy" id="8319"/>
    <lineage>
        <taxon>Eukaryota</taxon>
        <taxon>Metazoa</taxon>
        <taxon>Chordata</taxon>
        <taxon>Craniata</taxon>
        <taxon>Vertebrata</taxon>
        <taxon>Euteleostomi</taxon>
        <taxon>Amphibia</taxon>
        <taxon>Batrachia</taxon>
        <taxon>Caudata</taxon>
        <taxon>Salamandroidea</taxon>
        <taxon>Salamandridae</taxon>
        <taxon>Pleurodelinae</taxon>
        <taxon>Pleurodeles</taxon>
    </lineage>
</organism>
<dbReference type="Proteomes" id="UP001066276">
    <property type="component" value="Chromosome 9"/>
</dbReference>
<dbReference type="AlphaFoldDB" id="A0AAV7N0E3"/>